<evidence type="ECO:0000313" key="2">
    <source>
        <dbReference type="Proteomes" id="UP000270025"/>
    </source>
</evidence>
<proteinExistence type="predicted"/>
<sequence length="103" mass="12015">MKLIPYIFINRNLLSVSGSKKEVFSKCLKIASKYGEVIGSDEIFGEIYLKTKLNLRQLHFPREIKISVAATEVQDLTIIRFGDRFDYTSSWLRDVFGKEFFKK</sequence>
<dbReference type="Proteomes" id="UP000270025">
    <property type="component" value="Chromosome"/>
</dbReference>
<evidence type="ECO:0000313" key="1">
    <source>
        <dbReference type="EMBL" id="VED66591.1"/>
    </source>
</evidence>
<accession>A0A447Z2V1</accession>
<dbReference type="RefSeq" id="WP_126403773.1">
    <property type="nucleotide sequence ID" value="NZ_LR134266.1"/>
</dbReference>
<organism evidence="1 2">
    <name type="scientific">Streptococcus viridans</name>
    <dbReference type="NCBI Taxonomy" id="78535"/>
    <lineage>
        <taxon>Bacteria</taxon>
        <taxon>Bacillati</taxon>
        <taxon>Bacillota</taxon>
        <taxon>Bacilli</taxon>
        <taxon>Lactobacillales</taxon>
        <taxon>Streptococcaceae</taxon>
        <taxon>Streptococcus</taxon>
    </lineage>
</organism>
<dbReference type="KEGG" id="svf:NCTC3166_00378"/>
<reference evidence="1 2" key="1">
    <citation type="submission" date="2018-12" db="EMBL/GenBank/DDBJ databases">
        <authorList>
            <consortium name="Pathogen Informatics"/>
        </authorList>
    </citation>
    <scope>NUCLEOTIDE SEQUENCE [LARGE SCALE GENOMIC DNA]</scope>
    <source>
        <strain evidence="1 2">NCTC3166</strain>
    </source>
</reference>
<dbReference type="AlphaFoldDB" id="A0A447Z2V1"/>
<name>A0A447Z2V1_9STRE</name>
<protein>
    <submittedName>
        <fullName evidence="1">Uncharacterized protein</fullName>
    </submittedName>
</protein>
<keyword evidence="2" id="KW-1185">Reference proteome</keyword>
<gene>
    <name evidence="1" type="ORF">NCTC3166_00378</name>
</gene>
<dbReference type="EMBL" id="LR134266">
    <property type="protein sequence ID" value="VED66591.1"/>
    <property type="molecule type" value="Genomic_DNA"/>
</dbReference>